<evidence type="ECO:0000256" key="1">
    <source>
        <dbReference type="ARBA" id="ARBA00012406"/>
    </source>
</evidence>
<dbReference type="InterPro" id="IPR017441">
    <property type="entry name" value="Protein_kinase_ATP_BS"/>
</dbReference>
<dbReference type="AlphaFoldDB" id="A0A8J5LN43"/>
<dbReference type="GO" id="GO:0004709">
    <property type="term" value="F:MAP kinase kinase kinase activity"/>
    <property type="evidence" value="ECO:0007669"/>
    <property type="project" value="UniProtKB-EC"/>
</dbReference>
<comment type="catalytic activity">
    <reaction evidence="6">
        <text>L-threonyl-[protein] + ATP = O-phospho-L-threonyl-[protein] + ADP + H(+)</text>
        <dbReference type="Rhea" id="RHEA:46608"/>
        <dbReference type="Rhea" id="RHEA-COMP:11060"/>
        <dbReference type="Rhea" id="RHEA-COMP:11605"/>
        <dbReference type="ChEBI" id="CHEBI:15378"/>
        <dbReference type="ChEBI" id="CHEBI:30013"/>
        <dbReference type="ChEBI" id="CHEBI:30616"/>
        <dbReference type="ChEBI" id="CHEBI:61977"/>
        <dbReference type="ChEBI" id="CHEBI:456216"/>
        <dbReference type="EC" id="2.7.11.25"/>
    </reaction>
</comment>
<feature type="region of interest" description="Disordered" evidence="9">
    <location>
        <begin position="180"/>
        <end position="203"/>
    </location>
</feature>
<gene>
    <name evidence="11" type="ORF">ZIOFF_016229</name>
</gene>
<feature type="binding site" evidence="8">
    <location>
        <position position="402"/>
    </location>
    <ligand>
        <name>ATP</name>
        <dbReference type="ChEBI" id="CHEBI:30616"/>
    </ligand>
</feature>
<evidence type="ECO:0000256" key="4">
    <source>
        <dbReference type="ARBA" id="ARBA00022777"/>
    </source>
</evidence>
<dbReference type="Proteomes" id="UP000734854">
    <property type="component" value="Unassembled WGS sequence"/>
</dbReference>
<keyword evidence="4" id="KW-0418">Kinase</keyword>
<feature type="compositionally biased region" description="Polar residues" evidence="9">
    <location>
        <begin position="315"/>
        <end position="325"/>
    </location>
</feature>
<feature type="region of interest" description="Disordered" evidence="9">
    <location>
        <begin position="698"/>
        <end position="722"/>
    </location>
</feature>
<dbReference type="PROSITE" id="PS00107">
    <property type="entry name" value="PROTEIN_KINASE_ATP"/>
    <property type="match status" value="1"/>
</dbReference>
<dbReference type="GO" id="GO:0005524">
    <property type="term" value="F:ATP binding"/>
    <property type="evidence" value="ECO:0007669"/>
    <property type="project" value="UniProtKB-UniRule"/>
</dbReference>
<evidence type="ECO:0000256" key="8">
    <source>
        <dbReference type="PROSITE-ProRule" id="PRU10141"/>
    </source>
</evidence>
<dbReference type="PROSITE" id="PS50011">
    <property type="entry name" value="PROTEIN_KINASE_DOM"/>
    <property type="match status" value="1"/>
</dbReference>
<feature type="region of interest" description="Disordered" evidence="9">
    <location>
        <begin position="1"/>
        <end position="54"/>
    </location>
</feature>
<feature type="compositionally biased region" description="Basic and acidic residues" evidence="9">
    <location>
        <begin position="33"/>
        <end position="54"/>
    </location>
</feature>
<feature type="compositionally biased region" description="Low complexity" evidence="9">
    <location>
        <begin position="8"/>
        <end position="31"/>
    </location>
</feature>
<dbReference type="FunFam" id="1.10.510.10:FF:000357">
    <property type="entry name" value="Mitogen-activated protein kinase kinase kinase 5"/>
    <property type="match status" value="1"/>
</dbReference>
<dbReference type="SMART" id="SM00220">
    <property type="entry name" value="S_TKc"/>
    <property type="match status" value="1"/>
</dbReference>
<dbReference type="PROSITE" id="PS00108">
    <property type="entry name" value="PROTEIN_KINASE_ST"/>
    <property type="match status" value="1"/>
</dbReference>
<dbReference type="PANTHER" id="PTHR48016:SF5">
    <property type="entry name" value="MITOGEN-ACTIVATED PROTEIN KINASE KINASE KINASE 5"/>
    <property type="match status" value="1"/>
</dbReference>
<feature type="compositionally biased region" description="Polar residues" evidence="9">
    <location>
        <begin position="332"/>
        <end position="341"/>
    </location>
</feature>
<keyword evidence="2" id="KW-0808">Transferase</keyword>
<evidence type="ECO:0000313" key="11">
    <source>
        <dbReference type="EMBL" id="KAG6526247.1"/>
    </source>
</evidence>
<dbReference type="InterPro" id="IPR000719">
    <property type="entry name" value="Prot_kinase_dom"/>
</dbReference>
<dbReference type="InterPro" id="IPR050538">
    <property type="entry name" value="MAP_kinase_kinase_kinase"/>
</dbReference>
<feature type="region of interest" description="Disordered" evidence="9">
    <location>
        <begin position="74"/>
        <end position="100"/>
    </location>
</feature>
<evidence type="ECO:0000313" key="12">
    <source>
        <dbReference type="Proteomes" id="UP000734854"/>
    </source>
</evidence>
<evidence type="ECO:0000256" key="9">
    <source>
        <dbReference type="SAM" id="MobiDB-lite"/>
    </source>
</evidence>
<dbReference type="PANTHER" id="PTHR48016">
    <property type="entry name" value="MAP KINASE KINASE KINASE SSK2-RELATED-RELATED"/>
    <property type="match status" value="1"/>
</dbReference>
<dbReference type="InterPro" id="IPR008271">
    <property type="entry name" value="Ser/Thr_kinase_AS"/>
</dbReference>
<protein>
    <recommendedName>
        <fullName evidence="1">mitogen-activated protein kinase kinase kinase</fullName>
        <ecNumber evidence="1">2.7.11.25</ecNumber>
    </recommendedName>
</protein>
<feature type="region of interest" description="Disordered" evidence="9">
    <location>
        <begin position="288"/>
        <end position="370"/>
    </location>
</feature>
<dbReference type="Pfam" id="PF00069">
    <property type="entry name" value="Pkinase"/>
    <property type="match status" value="1"/>
</dbReference>
<organism evidence="11 12">
    <name type="scientific">Zingiber officinale</name>
    <name type="common">Ginger</name>
    <name type="synonym">Amomum zingiber</name>
    <dbReference type="NCBI Taxonomy" id="94328"/>
    <lineage>
        <taxon>Eukaryota</taxon>
        <taxon>Viridiplantae</taxon>
        <taxon>Streptophyta</taxon>
        <taxon>Embryophyta</taxon>
        <taxon>Tracheophyta</taxon>
        <taxon>Spermatophyta</taxon>
        <taxon>Magnoliopsida</taxon>
        <taxon>Liliopsida</taxon>
        <taxon>Zingiberales</taxon>
        <taxon>Zingiberaceae</taxon>
        <taxon>Zingiber</taxon>
    </lineage>
</organism>
<comment type="caution">
    <text evidence="11">The sequence shown here is derived from an EMBL/GenBank/DDBJ whole genome shotgun (WGS) entry which is preliminary data.</text>
</comment>
<comment type="catalytic activity">
    <reaction evidence="7">
        <text>L-seryl-[protein] + ATP = O-phospho-L-seryl-[protein] + ADP + H(+)</text>
        <dbReference type="Rhea" id="RHEA:17989"/>
        <dbReference type="Rhea" id="RHEA-COMP:9863"/>
        <dbReference type="Rhea" id="RHEA-COMP:11604"/>
        <dbReference type="ChEBI" id="CHEBI:15378"/>
        <dbReference type="ChEBI" id="CHEBI:29999"/>
        <dbReference type="ChEBI" id="CHEBI:30616"/>
        <dbReference type="ChEBI" id="CHEBI:83421"/>
        <dbReference type="ChEBI" id="CHEBI:456216"/>
        <dbReference type="EC" id="2.7.11.25"/>
    </reaction>
</comment>
<keyword evidence="12" id="KW-1185">Reference proteome</keyword>
<dbReference type="EMBL" id="JACMSC010000004">
    <property type="protein sequence ID" value="KAG6526247.1"/>
    <property type="molecule type" value="Genomic_DNA"/>
</dbReference>
<evidence type="ECO:0000256" key="3">
    <source>
        <dbReference type="ARBA" id="ARBA00022741"/>
    </source>
</evidence>
<evidence type="ECO:0000256" key="2">
    <source>
        <dbReference type="ARBA" id="ARBA00022679"/>
    </source>
</evidence>
<sequence length="750" mass="80883">MPWWNRKSAGSPSSSASSPSSAASSPGATTRSRSKDLHFWTRRGDSQRRLTRRPELRHLSDVDVGGLSFDSVTAGPRSASLPTASPSPGNLDSNPGRTVSAPVLLPRPLPLPGSATLEAASPHRDSAHVSALGFGFPSPNSARCRLPSPSEFTNRSDGNEGAHVATEVSTVVEPCHDRISPAGEVGSRLPHPISSSSSEQRGVSMNGFTFRNQRKLFQDPNYAGTSAFRLNIPSKSVPTSGFSSPVHSPLCSPRRSSNVDFSTFAIATPGQQVWSSPERSSTELLPAFSPDKVVQSPDHSPRNSPTIRSPDPRSRNLSTPSSPLNTKMFGDNSASSPENGGNVNGHPLPLPPGAVSPAHSGNGVKPEALKSQWKKGKLIGSGTFGNVYEATNRRTGALCAMKEVNIIPDDAKSSECIKQLEQEIKFLSQFEHPNIVQYYGSETINDQLYIYLEYVHPGSISKYVREHCGAMTESVVRNFTRHILKGLAYLHSKNIMHRDIKGANLLVDVHGVVKLADFGMAKHLSGAAGALSLKGSPYWMAPEVMHATMNKDIGYDLAVDIWSLGCTIIEMFTGKQPWNGLEGAAAMFKVLHKDPPIPESLSDEGKDFLRSCFRRNPATRPTALVLLEHSFIWPSHYNYHILGNLQGLAGTKTIENTASPREKSKSRTELCVKGKSSCNGENSHCLETSETAVSTVSRSVPVSTPGLLSPQPSHSRLNSASNPANTLNGVLLDTGNFQLYALPKPHEKVH</sequence>
<keyword evidence="5 8" id="KW-0067">ATP-binding</keyword>
<reference evidence="11 12" key="1">
    <citation type="submission" date="2020-08" db="EMBL/GenBank/DDBJ databases">
        <title>Plant Genome Project.</title>
        <authorList>
            <person name="Zhang R.-G."/>
        </authorList>
    </citation>
    <scope>NUCLEOTIDE SEQUENCE [LARGE SCALE GENOMIC DNA]</scope>
    <source>
        <tissue evidence="11">Rhizome</tissue>
    </source>
</reference>
<feature type="compositionally biased region" description="Polar residues" evidence="9">
    <location>
        <begin position="80"/>
        <end position="97"/>
    </location>
</feature>
<dbReference type="OrthoDB" id="266718at2759"/>
<evidence type="ECO:0000256" key="5">
    <source>
        <dbReference type="ARBA" id="ARBA00022840"/>
    </source>
</evidence>
<name>A0A8J5LN43_ZINOF</name>
<evidence type="ECO:0000259" key="10">
    <source>
        <dbReference type="PROSITE" id="PS50011"/>
    </source>
</evidence>
<keyword evidence="3 8" id="KW-0547">Nucleotide-binding</keyword>
<feature type="domain" description="Protein kinase" evidence="10">
    <location>
        <begin position="373"/>
        <end position="632"/>
    </location>
</feature>
<evidence type="ECO:0000256" key="6">
    <source>
        <dbReference type="ARBA" id="ARBA00047559"/>
    </source>
</evidence>
<proteinExistence type="predicted"/>
<dbReference type="GO" id="GO:0005737">
    <property type="term" value="C:cytoplasm"/>
    <property type="evidence" value="ECO:0007669"/>
    <property type="project" value="TreeGrafter"/>
</dbReference>
<evidence type="ECO:0000256" key="7">
    <source>
        <dbReference type="ARBA" id="ARBA00048329"/>
    </source>
</evidence>
<accession>A0A8J5LN43</accession>
<feature type="compositionally biased region" description="Polar residues" evidence="9">
    <location>
        <begin position="710"/>
        <end position="722"/>
    </location>
</feature>
<dbReference type="EC" id="2.7.11.25" evidence="1"/>